<proteinExistence type="predicted"/>
<protein>
    <submittedName>
        <fullName evidence="1">Uncharacterized protein</fullName>
    </submittedName>
</protein>
<dbReference type="OrthoDB" id="1658288at2759"/>
<keyword evidence="2" id="KW-1185">Reference proteome</keyword>
<dbReference type="EMBL" id="JAGPXC010000002">
    <property type="protein sequence ID" value="KAH6658582.1"/>
    <property type="molecule type" value="Genomic_DNA"/>
</dbReference>
<dbReference type="RefSeq" id="XP_045962816.1">
    <property type="nucleotide sequence ID" value="XM_046102322.1"/>
</dbReference>
<dbReference type="Proteomes" id="UP000758603">
    <property type="component" value="Unassembled WGS sequence"/>
</dbReference>
<dbReference type="GeneID" id="70131214"/>
<accession>A0A9P8UV21</accession>
<dbReference type="AlphaFoldDB" id="A0A9P8UV21"/>
<evidence type="ECO:0000313" key="2">
    <source>
        <dbReference type="Proteomes" id="UP000758603"/>
    </source>
</evidence>
<sequence length="88" mass="9667">MLVGLPDGESAGLVTYDLGRETEDVFEPLRHRRALAVTESIIRSAIGGIKLKSPKDAQIFLPYLEAVCDSNMRLARLPTRARIAIICS</sequence>
<reference evidence="1" key="1">
    <citation type="journal article" date="2021" name="Nat. Commun.">
        <title>Genetic determinants of endophytism in the Arabidopsis root mycobiome.</title>
        <authorList>
            <person name="Mesny F."/>
            <person name="Miyauchi S."/>
            <person name="Thiergart T."/>
            <person name="Pickel B."/>
            <person name="Atanasova L."/>
            <person name="Karlsson M."/>
            <person name="Huettel B."/>
            <person name="Barry K.W."/>
            <person name="Haridas S."/>
            <person name="Chen C."/>
            <person name="Bauer D."/>
            <person name="Andreopoulos W."/>
            <person name="Pangilinan J."/>
            <person name="LaButti K."/>
            <person name="Riley R."/>
            <person name="Lipzen A."/>
            <person name="Clum A."/>
            <person name="Drula E."/>
            <person name="Henrissat B."/>
            <person name="Kohler A."/>
            <person name="Grigoriev I.V."/>
            <person name="Martin F.M."/>
            <person name="Hacquard S."/>
        </authorList>
    </citation>
    <scope>NUCLEOTIDE SEQUENCE</scope>
    <source>
        <strain evidence="1">MPI-SDFR-AT-0073</strain>
    </source>
</reference>
<organism evidence="1 2">
    <name type="scientific">Truncatella angustata</name>
    <dbReference type="NCBI Taxonomy" id="152316"/>
    <lineage>
        <taxon>Eukaryota</taxon>
        <taxon>Fungi</taxon>
        <taxon>Dikarya</taxon>
        <taxon>Ascomycota</taxon>
        <taxon>Pezizomycotina</taxon>
        <taxon>Sordariomycetes</taxon>
        <taxon>Xylariomycetidae</taxon>
        <taxon>Amphisphaeriales</taxon>
        <taxon>Sporocadaceae</taxon>
        <taxon>Truncatella</taxon>
    </lineage>
</organism>
<name>A0A9P8UV21_9PEZI</name>
<evidence type="ECO:0000313" key="1">
    <source>
        <dbReference type="EMBL" id="KAH6658582.1"/>
    </source>
</evidence>
<comment type="caution">
    <text evidence="1">The sequence shown here is derived from an EMBL/GenBank/DDBJ whole genome shotgun (WGS) entry which is preliminary data.</text>
</comment>
<gene>
    <name evidence="1" type="ORF">BKA67DRAFT_558481</name>
</gene>